<evidence type="ECO:0000256" key="2">
    <source>
        <dbReference type="ARBA" id="ARBA00022723"/>
    </source>
</evidence>
<dbReference type="Gene3D" id="1.20.120.50">
    <property type="entry name" value="Hemerythrin-like"/>
    <property type="match status" value="1"/>
</dbReference>
<sequence length="149" mass="17504">MSQYELPVLLVSDMPHVAFGSMNDTHSEEIELVNQLGEVLILGMRDNQFYDDISEKLEEWIEHAREHFSKEDQLMENCGFPALKVHSEEHQRVLEKMEALNQQWLDEHSIEPLAEYVFNEWVGWFDNHVNTMDMMTAQYLGQIFLQSAS</sequence>
<feature type="domain" description="Hemerythrin-like" evidence="4">
    <location>
        <begin position="23"/>
        <end position="134"/>
    </location>
</feature>
<dbReference type="NCBIfam" id="TIGR02481">
    <property type="entry name" value="hemeryth_dom"/>
    <property type="match status" value="1"/>
</dbReference>
<dbReference type="InterPro" id="IPR012312">
    <property type="entry name" value="Hemerythrin-like"/>
</dbReference>
<dbReference type="AlphaFoldDB" id="A0A3B0XE23"/>
<name>A0A3B0XE23_9ZZZZ</name>
<protein>
    <recommendedName>
        <fullName evidence="4">Hemerythrin-like domain-containing protein</fullName>
    </recommendedName>
</protein>
<dbReference type="PANTHER" id="PTHR37164:SF1">
    <property type="entry name" value="BACTERIOHEMERYTHRIN"/>
    <property type="match status" value="1"/>
</dbReference>
<dbReference type="CDD" id="cd12107">
    <property type="entry name" value="Hemerythrin"/>
    <property type="match status" value="1"/>
</dbReference>
<dbReference type="EMBL" id="UOFG01000183">
    <property type="protein sequence ID" value="VAW62840.1"/>
    <property type="molecule type" value="Genomic_DNA"/>
</dbReference>
<reference evidence="5" key="1">
    <citation type="submission" date="2018-06" db="EMBL/GenBank/DDBJ databases">
        <authorList>
            <person name="Zhirakovskaya E."/>
        </authorList>
    </citation>
    <scope>NUCLEOTIDE SEQUENCE</scope>
</reference>
<dbReference type="PANTHER" id="PTHR37164">
    <property type="entry name" value="BACTERIOHEMERYTHRIN"/>
    <property type="match status" value="1"/>
</dbReference>
<dbReference type="InterPro" id="IPR035938">
    <property type="entry name" value="Hemerythrin-like_sf"/>
</dbReference>
<dbReference type="InterPro" id="IPR050669">
    <property type="entry name" value="Hemerythrin"/>
</dbReference>
<proteinExistence type="inferred from homology"/>
<dbReference type="InterPro" id="IPR012827">
    <property type="entry name" value="Hemerythrin_metal-bd"/>
</dbReference>
<dbReference type="SUPFAM" id="SSF47188">
    <property type="entry name" value="Hemerythrin-like"/>
    <property type="match status" value="1"/>
</dbReference>
<keyword evidence="2" id="KW-0479">Metal-binding</keyword>
<evidence type="ECO:0000313" key="5">
    <source>
        <dbReference type="EMBL" id="VAW62840.1"/>
    </source>
</evidence>
<evidence type="ECO:0000256" key="1">
    <source>
        <dbReference type="ARBA" id="ARBA00010587"/>
    </source>
</evidence>
<organism evidence="5">
    <name type="scientific">hydrothermal vent metagenome</name>
    <dbReference type="NCBI Taxonomy" id="652676"/>
    <lineage>
        <taxon>unclassified sequences</taxon>
        <taxon>metagenomes</taxon>
        <taxon>ecological metagenomes</taxon>
    </lineage>
</organism>
<dbReference type="Pfam" id="PF01814">
    <property type="entry name" value="Hemerythrin"/>
    <property type="match status" value="1"/>
</dbReference>
<accession>A0A3B0XE23</accession>
<dbReference type="GO" id="GO:0046872">
    <property type="term" value="F:metal ion binding"/>
    <property type="evidence" value="ECO:0007669"/>
    <property type="project" value="UniProtKB-KW"/>
</dbReference>
<evidence type="ECO:0000256" key="3">
    <source>
        <dbReference type="ARBA" id="ARBA00023004"/>
    </source>
</evidence>
<evidence type="ECO:0000259" key="4">
    <source>
        <dbReference type="Pfam" id="PF01814"/>
    </source>
</evidence>
<gene>
    <name evidence="5" type="ORF">MNBD_GAMMA11-1721</name>
</gene>
<comment type="similarity">
    <text evidence="1">Belongs to the hemerythrin family.</text>
</comment>
<keyword evidence="3" id="KW-0408">Iron</keyword>